<keyword evidence="1" id="KW-0175">Coiled coil</keyword>
<dbReference type="SMART" id="SM01052">
    <property type="entry name" value="CAP_GLY"/>
    <property type="match status" value="1"/>
</dbReference>
<dbReference type="Proteomes" id="UP000292447">
    <property type="component" value="Chromosome II"/>
</dbReference>
<feature type="region of interest" description="Disordered" evidence="2">
    <location>
        <begin position="576"/>
        <end position="616"/>
    </location>
</feature>
<dbReference type="STRING" id="2163413.A0A4V1ADZ6"/>
<evidence type="ECO:0000313" key="4">
    <source>
        <dbReference type="EMBL" id="QBM87443.1"/>
    </source>
</evidence>
<dbReference type="EMBL" id="CP034457">
    <property type="protein sequence ID" value="QBM87443.1"/>
    <property type="molecule type" value="Genomic_DNA"/>
</dbReference>
<reference evidence="5" key="1">
    <citation type="submission" date="2019-03" db="EMBL/GenBank/DDBJ databases">
        <title>Snf2 controls pulcherriminic acid biosynthesis and connects pigmentation and antifungal activity of the yeast Metschnikowia pulcherrima.</title>
        <authorList>
            <person name="Gore-Lloyd D."/>
            <person name="Sumann I."/>
            <person name="Brachmann A.O."/>
            <person name="Schneeberger K."/>
            <person name="Ortiz-Merino R.A."/>
            <person name="Moreno-Beltran M."/>
            <person name="Schlaefli M."/>
            <person name="Kirner P."/>
            <person name="Santos Kron A."/>
            <person name="Wolfe K.H."/>
            <person name="Piel J."/>
            <person name="Ahrens C.H."/>
            <person name="Henk D."/>
            <person name="Freimoser F.M."/>
        </authorList>
    </citation>
    <scope>NUCLEOTIDE SEQUENCE [LARGE SCALE GENOMIC DNA]</scope>
    <source>
        <strain evidence="5">APC 1.2</strain>
    </source>
</reference>
<dbReference type="InterPro" id="IPR036859">
    <property type="entry name" value="CAP-Gly_dom_sf"/>
</dbReference>
<feature type="compositionally biased region" description="Basic and acidic residues" evidence="2">
    <location>
        <begin position="136"/>
        <end position="145"/>
    </location>
</feature>
<dbReference type="Pfam" id="PF01302">
    <property type="entry name" value="CAP_GLY"/>
    <property type="match status" value="1"/>
</dbReference>
<dbReference type="AlphaFoldDB" id="A0A4V1ADZ6"/>
<feature type="region of interest" description="Disordered" evidence="2">
    <location>
        <begin position="89"/>
        <end position="163"/>
    </location>
</feature>
<feature type="coiled-coil region" evidence="1">
    <location>
        <begin position="346"/>
        <end position="428"/>
    </location>
</feature>
<feature type="coiled-coil region" evidence="1">
    <location>
        <begin position="540"/>
        <end position="574"/>
    </location>
</feature>
<proteinExistence type="predicted"/>
<dbReference type="PROSITE" id="PS50245">
    <property type="entry name" value="CAP_GLY_2"/>
    <property type="match status" value="1"/>
</dbReference>
<dbReference type="SUPFAM" id="SSF74924">
    <property type="entry name" value="Cap-Gly domain"/>
    <property type="match status" value="1"/>
</dbReference>
<dbReference type="Gene3D" id="2.30.30.190">
    <property type="entry name" value="CAP Gly-rich-like domain"/>
    <property type="match status" value="1"/>
</dbReference>
<feature type="domain" description="CAP-Gly" evidence="3">
    <location>
        <begin position="25"/>
        <end position="72"/>
    </location>
</feature>
<dbReference type="PANTHER" id="PTHR18916:SF83">
    <property type="entry name" value="TIP ELONGATION PROTEIN 1"/>
    <property type="match status" value="1"/>
</dbReference>
<gene>
    <name evidence="4" type="primary">MPUL0B06450</name>
    <name evidence="4" type="ORF">METSCH_B06450</name>
</gene>
<organism evidence="4 5">
    <name type="scientific">Metschnikowia aff. pulcherrima</name>
    <dbReference type="NCBI Taxonomy" id="2163413"/>
    <lineage>
        <taxon>Eukaryota</taxon>
        <taxon>Fungi</taxon>
        <taxon>Dikarya</taxon>
        <taxon>Ascomycota</taxon>
        <taxon>Saccharomycotina</taxon>
        <taxon>Pichiomycetes</taxon>
        <taxon>Metschnikowiaceae</taxon>
        <taxon>Metschnikowia</taxon>
    </lineage>
</organism>
<keyword evidence="5" id="KW-1185">Reference proteome</keyword>
<feature type="coiled-coil region" evidence="1">
    <location>
        <begin position="165"/>
        <end position="321"/>
    </location>
</feature>
<dbReference type="PANTHER" id="PTHR18916">
    <property type="entry name" value="DYNACTIN 1-RELATED MICROTUBULE-BINDING"/>
    <property type="match status" value="1"/>
</dbReference>
<evidence type="ECO:0000313" key="5">
    <source>
        <dbReference type="Proteomes" id="UP000292447"/>
    </source>
</evidence>
<sequence length="640" mass="71636">MAELLGTVVVVPGPNRGSGVLKFVGNIRGKPGTFGGIELQGPVAAARGKNSGDVDGVRYFEVLQPMAGLFLPWDRLRAANPSLPAAERLRTRSLSLKRDSVSTPTPSRRSSPSPRVFNGHTGPAQPTRPFSRSNSVHREMRRSDSYSKTSFGGRLQPENDSSAELAELRSQLDLKTREFDRKEAILLDLQATVDQLHPVLEEYERNLEEKERKLKKQKAEYDRAREEWRLSLDLMLSSQQEAENLYEMQISDLKEEIRGLVARSSQFSHHSDSAETDAERTALRAENEQLRSQLDSLQMQLEALQKENDTLRAENSEAEASTGALLKTSNSEENDSELVAQLKKKVEMLTQDVTSMEIVLEDAQAKARAKGVEVAELEIKLEELSSDNVANLLDQIVGMSLDDWEKDKLEYQKKIETSEQKLEAATKGSGTVSETAKANELVIAELREKELAKGTMISQLQQKIKTLETGTIEKGDSAPEGEDARHVDEIAAFEREQQKLKLTISSLKKELDTRPAYDDNELNELQNSLEMVETLHRDEMTNLQREFELTREKNAKMETELAALQQKLAEISVGAQDPASSQHSSIELPRTPFQVQEGGSLPIYKPAKEVDPSEGRDDWCGLCERDGHSSLNCPYENDMF</sequence>
<feature type="compositionally biased region" description="Low complexity" evidence="2">
    <location>
        <begin position="101"/>
        <end position="116"/>
    </location>
</feature>
<name>A0A4V1ADZ6_9ASCO</name>
<dbReference type="InterPro" id="IPR000938">
    <property type="entry name" value="CAP-Gly_domain"/>
</dbReference>
<evidence type="ECO:0000256" key="1">
    <source>
        <dbReference type="SAM" id="Coils"/>
    </source>
</evidence>
<feature type="compositionally biased region" description="Basic and acidic residues" evidence="2">
    <location>
        <begin position="606"/>
        <end position="616"/>
    </location>
</feature>
<accession>A0A4V1ADZ6</accession>
<evidence type="ECO:0000256" key="2">
    <source>
        <dbReference type="SAM" id="MobiDB-lite"/>
    </source>
</evidence>
<evidence type="ECO:0000259" key="3">
    <source>
        <dbReference type="PROSITE" id="PS50245"/>
    </source>
</evidence>
<protein>
    <submittedName>
        <fullName evidence="4">CAP-Gly domain-containing protein</fullName>
    </submittedName>
</protein>